<evidence type="ECO:0000313" key="11">
    <source>
        <dbReference type="Proteomes" id="UP000254437"/>
    </source>
</evidence>
<gene>
    <name evidence="10" type="primary">ykuD</name>
    <name evidence="10" type="ORF">NCTC10359_00459</name>
</gene>
<dbReference type="AlphaFoldDB" id="A0A378T5E1"/>
<keyword evidence="5 7" id="KW-0573">Peptidoglycan synthesis</keyword>
<keyword evidence="8" id="KW-0732">Signal</keyword>
<evidence type="ECO:0000256" key="7">
    <source>
        <dbReference type="PROSITE-ProRule" id="PRU01373"/>
    </source>
</evidence>
<evidence type="ECO:0000256" key="3">
    <source>
        <dbReference type="ARBA" id="ARBA00022679"/>
    </source>
</evidence>
<feature type="signal peptide" evidence="8">
    <location>
        <begin position="1"/>
        <end position="29"/>
    </location>
</feature>
<dbReference type="Pfam" id="PF03734">
    <property type="entry name" value="YkuD"/>
    <property type="match status" value="1"/>
</dbReference>
<dbReference type="GO" id="GO:0071555">
    <property type="term" value="P:cell wall organization"/>
    <property type="evidence" value="ECO:0007669"/>
    <property type="project" value="UniProtKB-UniRule"/>
</dbReference>
<dbReference type="GO" id="GO:0005576">
    <property type="term" value="C:extracellular region"/>
    <property type="evidence" value="ECO:0007669"/>
    <property type="project" value="TreeGrafter"/>
</dbReference>
<dbReference type="Gene3D" id="2.40.440.10">
    <property type="entry name" value="L,D-transpeptidase catalytic domain-like"/>
    <property type="match status" value="1"/>
</dbReference>
<dbReference type="PROSITE" id="PS52029">
    <property type="entry name" value="LD_TPASE"/>
    <property type="match status" value="1"/>
</dbReference>
<keyword evidence="4 7" id="KW-0133">Cell shape</keyword>
<accession>A0A378T5E1</accession>
<evidence type="ECO:0000256" key="4">
    <source>
        <dbReference type="ARBA" id="ARBA00022960"/>
    </source>
</evidence>
<dbReference type="InterPro" id="IPR002477">
    <property type="entry name" value="Peptidoglycan-bd-like"/>
</dbReference>
<protein>
    <submittedName>
        <fullName evidence="10">L,D-transpeptidase YkuD</fullName>
        <ecNumber evidence="10">2.-.-.-</ecNumber>
    </submittedName>
</protein>
<name>A0A378T5E1_MORLA</name>
<evidence type="ECO:0000256" key="5">
    <source>
        <dbReference type="ARBA" id="ARBA00022984"/>
    </source>
</evidence>
<dbReference type="EC" id="2.-.-.-" evidence="10"/>
<proteinExistence type="inferred from homology"/>
<organism evidence="10 11">
    <name type="scientific">Moraxella lacunata</name>
    <dbReference type="NCBI Taxonomy" id="477"/>
    <lineage>
        <taxon>Bacteria</taxon>
        <taxon>Pseudomonadati</taxon>
        <taxon>Pseudomonadota</taxon>
        <taxon>Gammaproteobacteria</taxon>
        <taxon>Moraxellales</taxon>
        <taxon>Moraxellaceae</taxon>
        <taxon>Moraxella</taxon>
    </lineage>
</organism>
<dbReference type="Pfam" id="PF01471">
    <property type="entry name" value="PG_binding_1"/>
    <property type="match status" value="1"/>
</dbReference>
<dbReference type="SUPFAM" id="SSF141523">
    <property type="entry name" value="L,D-transpeptidase catalytic domain-like"/>
    <property type="match status" value="1"/>
</dbReference>
<keyword evidence="3 10" id="KW-0808">Transferase</keyword>
<evidence type="ECO:0000256" key="6">
    <source>
        <dbReference type="ARBA" id="ARBA00023316"/>
    </source>
</evidence>
<dbReference type="CDD" id="cd16913">
    <property type="entry name" value="YkuD_like"/>
    <property type="match status" value="1"/>
</dbReference>
<dbReference type="InterPro" id="IPR038063">
    <property type="entry name" value="Transpep_catalytic_dom"/>
</dbReference>
<dbReference type="Proteomes" id="UP000254437">
    <property type="component" value="Unassembled WGS sequence"/>
</dbReference>
<dbReference type="GO" id="GO:0018104">
    <property type="term" value="P:peptidoglycan-protein cross-linking"/>
    <property type="evidence" value="ECO:0007669"/>
    <property type="project" value="TreeGrafter"/>
</dbReference>
<evidence type="ECO:0000259" key="9">
    <source>
        <dbReference type="PROSITE" id="PS52029"/>
    </source>
</evidence>
<dbReference type="InterPro" id="IPR036366">
    <property type="entry name" value="PGBDSf"/>
</dbReference>
<keyword evidence="6 7" id="KW-0961">Cell wall biogenesis/degradation</keyword>
<dbReference type="SUPFAM" id="SSF47090">
    <property type="entry name" value="PGBD-like"/>
    <property type="match status" value="1"/>
</dbReference>
<comment type="similarity">
    <text evidence="2">Belongs to the YkuD family.</text>
</comment>
<feature type="domain" description="L,D-TPase catalytic" evidence="9">
    <location>
        <begin position="253"/>
        <end position="381"/>
    </location>
</feature>
<dbReference type="GO" id="GO:0008360">
    <property type="term" value="P:regulation of cell shape"/>
    <property type="evidence" value="ECO:0007669"/>
    <property type="project" value="UniProtKB-UniRule"/>
</dbReference>
<dbReference type="InterPro" id="IPR036365">
    <property type="entry name" value="PGBD-like_sf"/>
</dbReference>
<dbReference type="RefSeq" id="WP_181814349.1">
    <property type="nucleotide sequence ID" value="NZ_UGQU01000001.1"/>
</dbReference>
<dbReference type="PANTHER" id="PTHR30582:SF30">
    <property type="entry name" value="BLR4375 PROTEIN"/>
    <property type="match status" value="1"/>
</dbReference>
<evidence type="ECO:0000256" key="1">
    <source>
        <dbReference type="ARBA" id="ARBA00004752"/>
    </source>
</evidence>
<feature type="chain" id="PRO_5016937375" evidence="8">
    <location>
        <begin position="30"/>
        <end position="381"/>
    </location>
</feature>
<evidence type="ECO:0000313" key="10">
    <source>
        <dbReference type="EMBL" id="STZ55860.1"/>
    </source>
</evidence>
<sequence length="381" mass="41254">MFYFKKSCSKKLTTLALSMLAIIGTTAFAQLDVQASQSSVKNSGKKNTFDPTLLTTDDSDTASQIDTKKTSSDTATIKSLEKSGKRYTKVDLSEYAKTVNESTWSPNMKVNSAMTVKIQALLDQHHASVGAIDGGWGNNSKNALANFQRMKNLPATGKMNQETWDALSVGADDVLVSYTITKDDITKFGKLPSSVEARSKLSDLGYESIQEKLAERFHMRIDYLTKINPNKKFVAGESITVVNTKDAFEGGFDKIIANTATNTVTAYQGDTLMASYPATIGNSKKPAEKGTYSLNSKVKMPHYRATVTKGDSKQTFILPPGANSPVGVVWMSLDKAGYGIHGVSNPEIIGQPAPIGSIGLSNWDVLELYANVQEGVTVEIK</sequence>
<dbReference type="STRING" id="477.A9309_07070"/>
<evidence type="ECO:0000256" key="8">
    <source>
        <dbReference type="SAM" id="SignalP"/>
    </source>
</evidence>
<dbReference type="EMBL" id="UGQU01000001">
    <property type="protein sequence ID" value="STZ55860.1"/>
    <property type="molecule type" value="Genomic_DNA"/>
</dbReference>
<dbReference type="InterPro" id="IPR050979">
    <property type="entry name" value="LD-transpeptidase"/>
</dbReference>
<reference evidence="10 11" key="1">
    <citation type="submission" date="2018-06" db="EMBL/GenBank/DDBJ databases">
        <authorList>
            <consortium name="Pathogen Informatics"/>
            <person name="Doyle S."/>
        </authorList>
    </citation>
    <scope>NUCLEOTIDE SEQUENCE [LARGE SCALE GENOMIC DNA]</scope>
    <source>
        <strain evidence="10 11">NCTC10359</strain>
    </source>
</reference>
<comment type="pathway">
    <text evidence="1 7">Cell wall biogenesis; peptidoglycan biosynthesis.</text>
</comment>
<comment type="caution">
    <text evidence="7">Lacks conserved residue(s) required for the propagation of feature annotation.</text>
</comment>
<dbReference type="GO" id="GO:0071972">
    <property type="term" value="F:peptidoglycan L,D-transpeptidase activity"/>
    <property type="evidence" value="ECO:0007669"/>
    <property type="project" value="TreeGrafter"/>
</dbReference>
<dbReference type="Gene3D" id="1.10.101.10">
    <property type="entry name" value="PGBD-like superfamily/PGBD"/>
    <property type="match status" value="1"/>
</dbReference>
<dbReference type="UniPathway" id="UPA00219"/>
<evidence type="ECO:0000256" key="2">
    <source>
        <dbReference type="ARBA" id="ARBA00005992"/>
    </source>
</evidence>
<dbReference type="GO" id="GO:0016740">
    <property type="term" value="F:transferase activity"/>
    <property type="evidence" value="ECO:0007669"/>
    <property type="project" value="UniProtKB-KW"/>
</dbReference>
<dbReference type="InterPro" id="IPR005490">
    <property type="entry name" value="LD_TPept_cat_dom"/>
</dbReference>
<dbReference type="PANTHER" id="PTHR30582">
    <property type="entry name" value="L,D-TRANSPEPTIDASE"/>
    <property type="match status" value="1"/>
</dbReference>